<organism evidence="2">
    <name type="scientific">freshwater metagenome</name>
    <dbReference type="NCBI Taxonomy" id="449393"/>
    <lineage>
        <taxon>unclassified sequences</taxon>
        <taxon>metagenomes</taxon>
        <taxon>ecological metagenomes</taxon>
    </lineage>
</organism>
<sequence length="172" mass="18261">MIFLGPKRRPSPSLRRGSVNETTGKSLQTISPAPSKPWEFSSSILSTCSSGVTTSLCLLDWETTTQESSTICSFQNTPRPLTSSTGCTKRPLSPSNRGHCGNSKCRLRASGTHNPGSGWLNTANSPTRYSRGCGKTGRPPSVNSTTRKAHSVARGGIGATRSERSKNFSTAA</sequence>
<feature type="region of interest" description="Disordered" evidence="1">
    <location>
        <begin position="1"/>
        <end position="36"/>
    </location>
</feature>
<dbReference type="AlphaFoldDB" id="A0A6J6FGZ7"/>
<name>A0A6J6FGZ7_9ZZZZ</name>
<accession>A0A6J6FGZ7</accession>
<evidence type="ECO:0000256" key="1">
    <source>
        <dbReference type="SAM" id="MobiDB-lite"/>
    </source>
</evidence>
<reference evidence="2" key="1">
    <citation type="submission" date="2020-05" db="EMBL/GenBank/DDBJ databases">
        <authorList>
            <person name="Chiriac C."/>
            <person name="Salcher M."/>
            <person name="Ghai R."/>
            <person name="Kavagutti S V."/>
        </authorList>
    </citation>
    <scope>NUCLEOTIDE SEQUENCE</scope>
</reference>
<feature type="compositionally biased region" description="Polar residues" evidence="1">
    <location>
        <begin position="113"/>
        <end position="128"/>
    </location>
</feature>
<feature type="region of interest" description="Disordered" evidence="1">
    <location>
        <begin position="113"/>
        <end position="172"/>
    </location>
</feature>
<dbReference type="EMBL" id="CAEZUE010000023">
    <property type="protein sequence ID" value="CAB4587029.1"/>
    <property type="molecule type" value="Genomic_DNA"/>
</dbReference>
<protein>
    <submittedName>
        <fullName evidence="2">Unannotated protein</fullName>
    </submittedName>
</protein>
<feature type="compositionally biased region" description="Polar residues" evidence="1">
    <location>
        <begin position="19"/>
        <end position="32"/>
    </location>
</feature>
<evidence type="ECO:0000313" key="2">
    <source>
        <dbReference type="EMBL" id="CAB4587029.1"/>
    </source>
</evidence>
<proteinExistence type="predicted"/>
<feature type="compositionally biased region" description="Basic residues" evidence="1">
    <location>
        <begin position="1"/>
        <end position="10"/>
    </location>
</feature>
<gene>
    <name evidence="2" type="ORF">UFOPK1788_00289</name>
</gene>